<proteinExistence type="predicted"/>
<feature type="compositionally biased region" description="Pro residues" evidence="1">
    <location>
        <begin position="10"/>
        <end position="19"/>
    </location>
</feature>
<accession>A0ABW1A182</accession>
<keyword evidence="2" id="KW-1133">Transmembrane helix</keyword>
<keyword evidence="2" id="KW-0472">Membrane</keyword>
<evidence type="ECO:0000256" key="1">
    <source>
        <dbReference type="SAM" id="MobiDB-lite"/>
    </source>
</evidence>
<dbReference type="RefSeq" id="WP_378284379.1">
    <property type="nucleotide sequence ID" value="NZ_JBHSON010000034.1"/>
</dbReference>
<keyword evidence="2" id="KW-0812">Transmembrane</keyword>
<evidence type="ECO:0000313" key="4">
    <source>
        <dbReference type="Proteomes" id="UP001596074"/>
    </source>
</evidence>
<feature type="region of interest" description="Disordered" evidence="1">
    <location>
        <begin position="1"/>
        <end position="57"/>
    </location>
</feature>
<dbReference type="Proteomes" id="UP001596074">
    <property type="component" value="Unassembled WGS sequence"/>
</dbReference>
<feature type="transmembrane region" description="Helical" evidence="2">
    <location>
        <begin position="129"/>
        <end position="150"/>
    </location>
</feature>
<comment type="caution">
    <text evidence="3">The sequence shown here is derived from an EMBL/GenBank/DDBJ whole genome shotgun (WGS) entry which is preliminary data.</text>
</comment>
<name>A0ABW1A182_9ACTN</name>
<evidence type="ECO:0000256" key="2">
    <source>
        <dbReference type="SAM" id="Phobius"/>
    </source>
</evidence>
<feature type="transmembrane region" description="Helical" evidence="2">
    <location>
        <begin position="64"/>
        <end position="92"/>
    </location>
</feature>
<protein>
    <submittedName>
        <fullName evidence="3">Uncharacterized protein</fullName>
    </submittedName>
</protein>
<dbReference type="EMBL" id="JBHSON010000034">
    <property type="protein sequence ID" value="MFC5748702.1"/>
    <property type="molecule type" value="Genomic_DNA"/>
</dbReference>
<evidence type="ECO:0000313" key="3">
    <source>
        <dbReference type="EMBL" id="MFC5748702.1"/>
    </source>
</evidence>
<keyword evidence="4" id="KW-1185">Reference proteome</keyword>
<sequence length="154" mass="16099">MADERDRPPATGPGGPPETPAAQTGTATDPGVAAGANQGAASHRRGSRMGRPPSRNLKAARKRAAAALATALSVITTVVVLVLAVHIVFVVFEANTANDLVRTAGDRAEGLAWQFRDVFQPADPKIEVVVNYGLAALVYLIIGRIVVGLVRRLD</sequence>
<reference evidence="4" key="1">
    <citation type="journal article" date="2019" name="Int. J. Syst. Evol. Microbiol.">
        <title>The Global Catalogue of Microorganisms (GCM) 10K type strain sequencing project: providing services to taxonomists for standard genome sequencing and annotation.</title>
        <authorList>
            <consortium name="The Broad Institute Genomics Platform"/>
            <consortium name="The Broad Institute Genome Sequencing Center for Infectious Disease"/>
            <person name="Wu L."/>
            <person name="Ma J."/>
        </authorList>
    </citation>
    <scope>NUCLEOTIDE SEQUENCE [LARGE SCALE GENOMIC DNA]</scope>
    <source>
        <strain evidence="4">KCTC 42087</strain>
    </source>
</reference>
<gene>
    <name evidence="3" type="ORF">ACFPZN_24055</name>
</gene>
<organism evidence="3 4">
    <name type="scientific">Actinomadura rugatobispora</name>
    <dbReference type="NCBI Taxonomy" id="1994"/>
    <lineage>
        <taxon>Bacteria</taxon>
        <taxon>Bacillati</taxon>
        <taxon>Actinomycetota</taxon>
        <taxon>Actinomycetes</taxon>
        <taxon>Streptosporangiales</taxon>
        <taxon>Thermomonosporaceae</taxon>
        <taxon>Actinomadura</taxon>
    </lineage>
</organism>